<dbReference type="InterPro" id="IPR027417">
    <property type="entry name" value="P-loop_NTPase"/>
</dbReference>
<dbReference type="InterPro" id="IPR039421">
    <property type="entry name" value="Type_1_exporter"/>
</dbReference>
<feature type="domain" description="ABC transporter" evidence="10">
    <location>
        <begin position="330"/>
        <end position="562"/>
    </location>
</feature>
<keyword evidence="3" id="KW-1003">Cell membrane</keyword>
<dbReference type="InterPro" id="IPR017871">
    <property type="entry name" value="ABC_transporter-like_CS"/>
</dbReference>
<evidence type="ECO:0000256" key="6">
    <source>
        <dbReference type="ARBA" id="ARBA00022840"/>
    </source>
</evidence>
<dbReference type="PROSITE" id="PS00211">
    <property type="entry name" value="ABC_TRANSPORTER_1"/>
    <property type="match status" value="1"/>
</dbReference>
<evidence type="ECO:0000259" key="11">
    <source>
        <dbReference type="PROSITE" id="PS50929"/>
    </source>
</evidence>
<dbReference type="GO" id="GO:0016887">
    <property type="term" value="F:ATP hydrolysis activity"/>
    <property type="evidence" value="ECO:0007669"/>
    <property type="project" value="InterPro"/>
</dbReference>
<keyword evidence="7 9" id="KW-1133">Transmembrane helix</keyword>
<keyword evidence="2" id="KW-0813">Transport</keyword>
<feature type="transmembrane region" description="Helical" evidence="9">
    <location>
        <begin position="239"/>
        <end position="261"/>
    </location>
</feature>
<feature type="transmembrane region" description="Helical" evidence="9">
    <location>
        <begin position="267"/>
        <end position="284"/>
    </location>
</feature>
<evidence type="ECO:0000256" key="8">
    <source>
        <dbReference type="ARBA" id="ARBA00023136"/>
    </source>
</evidence>
<evidence type="ECO:0000256" key="9">
    <source>
        <dbReference type="SAM" id="Phobius"/>
    </source>
</evidence>
<sequence length="576" mass="66569">MFKILKYLKKYKLFTFISILAMLGFTGLDLLNPYITKTLVDKVFVEQQYDIFLKLILILIGIMILKSIFAYTREFLFDYIGTKVMGDIKKDLFSEMQKYDFSFFDNKNTGELMSRIGEDAENIWNALGFGIGFLSEAIITFISATTILFYLNYKLAILSVITMPIIFYLALKMENKISKSYDEISDQAAKINTTAQENISGVRLVKAYANEKKEVLKFLNLNKQNYDLNMKKTRIFGKYYPAIELVGNMTMIIVMIFGGMLTIKEEITIGTLLAFTEYIWLLIWPMRTVGMFMNVISQANSSARKIQKIKDYEPKIVDNKKDLEIKDSKIVFNNVWFKYNDKYILKNINLKIQKGQTLAIIGPTGSGKTSLVNLIARFYEIDKGNIYIDNEDIRNYSLKKLRENISYVFQENFLFSESVEENIKLAGNENDIKLNEILENSGSKEFVEKLKYQEKTIIGERGQGLSGGQKQRLTIARALNKNSKIIVLDDATSALDMETEYEVLKNINKLNKEQIKIIIAHRISAVKNADQIVYLEDGEIKEIGTHMQLINKKGKYYNIYLQQFKDFIEEEIDEVI</sequence>
<dbReference type="InterPro" id="IPR003593">
    <property type="entry name" value="AAA+_ATPase"/>
</dbReference>
<dbReference type="EMBL" id="QGGI01000006">
    <property type="protein sequence ID" value="PWJ95259.1"/>
    <property type="molecule type" value="Genomic_DNA"/>
</dbReference>
<comment type="caution">
    <text evidence="12">The sequence shown here is derived from an EMBL/GenBank/DDBJ whole genome shotgun (WGS) entry which is preliminary data.</text>
</comment>
<dbReference type="AlphaFoldDB" id="A0AA45C7D2"/>
<evidence type="ECO:0000259" key="10">
    <source>
        <dbReference type="PROSITE" id="PS50893"/>
    </source>
</evidence>
<feature type="domain" description="ABC transmembrane type-1" evidence="11">
    <location>
        <begin position="16"/>
        <end position="298"/>
    </location>
</feature>
<evidence type="ECO:0000313" key="13">
    <source>
        <dbReference type="Proteomes" id="UP000245921"/>
    </source>
</evidence>
<feature type="transmembrane region" description="Helical" evidence="9">
    <location>
        <begin position="123"/>
        <end position="149"/>
    </location>
</feature>
<dbReference type="InterPro" id="IPR011527">
    <property type="entry name" value="ABC1_TM_dom"/>
</dbReference>
<dbReference type="InterPro" id="IPR003439">
    <property type="entry name" value="ABC_transporter-like_ATP-bd"/>
</dbReference>
<dbReference type="SMART" id="SM00382">
    <property type="entry name" value="AAA"/>
    <property type="match status" value="1"/>
</dbReference>
<dbReference type="Pfam" id="PF00664">
    <property type="entry name" value="ABC_membrane"/>
    <property type="match status" value="1"/>
</dbReference>
<evidence type="ECO:0000313" key="12">
    <source>
        <dbReference type="EMBL" id="PWJ95259.1"/>
    </source>
</evidence>
<keyword evidence="4 9" id="KW-0812">Transmembrane</keyword>
<keyword evidence="13" id="KW-1185">Reference proteome</keyword>
<name>A0AA45C7D2_9BACT</name>
<evidence type="ECO:0000256" key="4">
    <source>
        <dbReference type="ARBA" id="ARBA00022692"/>
    </source>
</evidence>
<keyword evidence="8 9" id="KW-0472">Membrane</keyword>
<dbReference type="PANTHER" id="PTHR43394">
    <property type="entry name" value="ATP-DEPENDENT PERMEASE MDL1, MITOCHONDRIAL"/>
    <property type="match status" value="1"/>
</dbReference>
<keyword evidence="5" id="KW-0547">Nucleotide-binding</keyword>
<dbReference type="SUPFAM" id="SSF52540">
    <property type="entry name" value="P-loop containing nucleoside triphosphate hydrolases"/>
    <property type="match status" value="1"/>
</dbReference>
<gene>
    <name evidence="12" type="ORF">C7380_10667</name>
</gene>
<dbReference type="PANTHER" id="PTHR43394:SF1">
    <property type="entry name" value="ATP-BINDING CASSETTE SUB-FAMILY B MEMBER 10, MITOCHONDRIAL"/>
    <property type="match status" value="1"/>
</dbReference>
<dbReference type="PROSITE" id="PS50893">
    <property type="entry name" value="ABC_TRANSPORTER_2"/>
    <property type="match status" value="1"/>
</dbReference>
<dbReference type="GO" id="GO:0005886">
    <property type="term" value="C:plasma membrane"/>
    <property type="evidence" value="ECO:0007669"/>
    <property type="project" value="UniProtKB-SubCell"/>
</dbReference>
<dbReference type="RefSeq" id="WP_109604507.1">
    <property type="nucleotide sequence ID" value="NZ_QGGI01000006.1"/>
</dbReference>
<feature type="transmembrane region" description="Helical" evidence="9">
    <location>
        <begin position="12"/>
        <end position="31"/>
    </location>
</feature>
<dbReference type="Proteomes" id="UP000245921">
    <property type="component" value="Unassembled WGS sequence"/>
</dbReference>
<protein>
    <submittedName>
        <fullName evidence="12">ATP-binding cassette subfamily B protein</fullName>
    </submittedName>
</protein>
<evidence type="ECO:0000256" key="7">
    <source>
        <dbReference type="ARBA" id="ARBA00022989"/>
    </source>
</evidence>
<evidence type="ECO:0000256" key="2">
    <source>
        <dbReference type="ARBA" id="ARBA00022448"/>
    </source>
</evidence>
<dbReference type="InterPro" id="IPR036640">
    <property type="entry name" value="ABC1_TM_sf"/>
</dbReference>
<feature type="transmembrane region" description="Helical" evidence="9">
    <location>
        <begin position="155"/>
        <end position="171"/>
    </location>
</feature>
<dbReference type="Gene3D" id="1.20.1560.10">
    <property type="entry name" value="ABC transporter type 1, transmembrane domain"/>
    <property type="match status" value="1"/>
</dbReference>
<feature type="transmembrane region" description="Helical" evidence="9">
    <location>
        <begin position="51"/>
        <end position="71"/>
    </location>
</feature>
<comment type="subcellular location">
    <subcellularLocation>
        <location evidence="1">Cell membrane</location>
        <topology evidence="1">Multi-pass membrane protein</topology>
    </subcellularLocation>
</comment>
<evidence type="ECO:0000256" key="1">
    <source>
        <dbReference type="ARBA" id="ARBA00004651"/>
    </source>
</evidence>
<proteinExistence type="predicted"/>
<organism evidence="12 13">
    <name type="scientific">Oceanotoga teriensis</name>
    <dbReference type="NCBI Taxonomy" id="515440"/>
    <lineage>
        <taxon>Bacteria</taxon>
        <taxon>Thermotogati</taxon>
        <taxon>Thermotogota</taxon>
        <taxon>Thermotogae</taxon>
        <taxon>Petrotogales</taxon>
        <taxon>Petrotogaceae</taxon>
        <taxon>Oceanotoga</taxon>
    </lineage>
</organism>
<dbReference type="Gene3D" id="3.40.50.300">
    <property type="entry name" value="P-loop containing nucleotide triphosphate hydrolases"/>
    <property type="match status" value="1"/>
</dbReference>
<dbReference type="GO" id="GO:0015421">
    <property type="term" value="F:ABC-type oligopeptide transporter activity"/>
    <property type="evidence" value="ECO:0007669"/>
    <property type="project" value="TreeGrafter"/>
</dbReference>
<dbReference type="PROSITE" id="PS50929">
    <property type="entry name" value="ABC_TM1F"/>
    <property type="match status" value="1"/>
</dbReference>
<dbReference type="Pfam" id="PF00005">
    <property type="entry name" value="ABC_tran"/>
    <property type="match status" value="1"/>
</dbReference>
<accession>A0AA45C7D2</accession>
<keyword evidence="6 12" id="KW-0067">ATP-binding</keyword>
<evidence type="ECO:0000256" key="5">
    <source>
        <dbReference type="ARBA" id="ARBA00022741"/>
    </source>
</evidence>
<dbReference type="GO" id="GO:0005524">
    <property type="term" value="F:ATP binding"/>
    <property type="evidence" value="ECO:0007669"/>
    <property type="project" value="UniProtKB-KW"/>
</dbReference>
<dbReference type="SUPFAM" id="SSF90123">
    <property type="entry name" value="ABC transporter transmembrane region"/>
    <property type="match status" value="1"/>
</dbReference>
<dbReference type="CDD" id="cd18542">
    <property type="entry name" value="ABC_6TM_YknU_like"/>
    <property type="match status" value="1"/>
</dbReference>
<evidence type="ECO:0000256" key="3">
    <source>
        <dbReference type="ARBA" id="ARBA00022475"/>
    </source>
</evidence>
<dbReference type="FunFam" id="3.40.50.300:FF:000221">
    <property type="entry name" value="Multidrug ABC transporter ATP-binding protein"/>
    <property type="match status" value="1"/>
</dbReference>
<reference evidence="12 13" key="1">
    <citation type="submission" date="2018-05" db="EMBL/GenBank/DDBJ databases">
        <title>Genomic Encyclopedia of Type Strains, Phase IV (KMG-IV): sequencing the most valuable type-strain genomes for metagenomic binning, comparative biology and taxonomic classification.</title>
        <authorList>
            <person name="Goeker M."/>
        </authorList>
    </citation>
    <scope>NUCLEOTIDE SEQUENCE [LARGE SCALE GENOMIC DNA]</scope>
    <source>
        <strain evidence="12 13">DSM 24906</strain>
    </source>
</reference>